<sequence length="215" mass="25292">MNTSIQYALEWVPEYGSIIVGIVLFLQLSVKTALYIGKFLRRRDRSKVKQITEALKIDNISKEMRVYLQAQLEQELFYRISGIFSSKNVTKKIIKIHDSRSKIYNFDFKSASRYADYNGTKIKINIRLTDKIYYYYILCLLLFFVLLFFVLLFSVLILLGLNSLGNDNFEYKGYLWLLGLIALLIILIIAVVKDILDYKSAIKIQQYLQHKKQRQ</sequence>
<name>A0A1W1E2K4_9ZZZZ</name>
<protein>
    <submittedName>
        <fullName evidence="2">Uncharacterized protein</fullName>
    </submittedName>
</protein>
<evidence type="ECO:0000313" key="2">
    <source>
        <dbReference type="EMBL" id="SFV87966.1"/>
    </source>
</evidence>
<keyword evidence="1" id="KW-0472">Membrane</keyword>
<dbReference type="EMBL" id="FPHZ01000117">
    <property type="protein sequence ID" value="SFV87966.1"/>
    <property type="molecule type" value="Genomic_DNA"/>
</dbReference>
<reference evidence="2" key="1">
    <citation type="submission" date="2016-10" db="EMBL/GenBank/DDBJ databases">
        <authorList>
            <person name="de Groot N.N."/>
        </authorList>
    </citation>
    <scope>NUCLEOTIDE SEQUENCE</scope>
</reference>
<organism evidence="2">
    <name type="scientific">hydrothermal vent metagenome</name>
    <dbReference type="NCBI Taxonomy" id="652676"/>
    <lineage>
        <taxon>unclassified sequences</taxon>
        <taxon>metagenomes</taxon>
        <taxon>ecological metagenomes</taxon>
    </lineage>
</organism>
<feature type="transmembrane region" description="Helical" evidence="1">
    <location>
        <begin position="133"/>
        <end position="161"/>
    </location>
</feature>
<feature type="transmembrane region" description="Helical" evidence="1">
    <location>
        <begin position="15"/>
        <end position="37"/>
    </location>
</feature>
<dbReference type="AlphaFoldDB" id="A0A1W1E2K4"/>
<keyword evidence="1" id="KW-0812">Transmembrane</keyword>
<feature type="transmembrane region" description="Helical" evidence="1">
    <location>
        <begin position="173"/>
        <end position="192"/>
    </location>
</feature>
<proteinExistence type="predicted"/>
<keyword evidence="1" id="KW-1133">Transmembrane helix</keyword>
<accession>A0A1W1E2K4</accession>
<gene>
    <name evidence="2" type="ORF">MNB_SUP05-SYMBIONT-5-579</name>
</gene>
<evidence type="ECO:0000256" key="1">
    <source>
        <dbReference type="SAM" id="Phobius"/>
    </source>
</evidence>